<keyword evidence="2" id="KW-1185">Reference proteome</keyword>
<protein>
    <submittedName>
        <fullName evidence="3">DRBM domain-containing protein</fullName>
    </submittedName>
</protein>
<accession>A0A183AG70</accession>
<organism evidence="3">
    <name type="scientific">Echinostoma caproni</name>
    <dbReference type="NCBI Taxonomy" id="27848"/>
    <lineage>
        <taxon>Eukaryota</taxon>
        <taxon>Metazoa</taxon>
        <taxon>Spiralia</taxon>
        <taxon>Lophotrochozoa</taxon>
        <taxon>Platyhelminthes</taxon>
        <taxon>Trematoda</taxon>
        <taxon>Digenea</taxon>
        <taxon>Plagiorchiida</taxon>
        <taxon>Echinostomata</taxon>
        <taxon>Echinostomatoidea</taxon>
        <taxon>Echinostomatidae</taxon>
        <taxon>Echinostoma</taxon>
    </lineage>
</organism>
<dbReference type="WBParaSite" id="ECPE_0000596801-mRNA-1">
    <property type="protein sequence ID" value="ECPE_0000596801-mRNA-1"/>
    <property type="gene ID" value="ECPE_0000596801"/>
</dbReference>
<reference evidence="3" key="1">
    <citation type="submission" date="2016-06" db="UniProtKB">
        <authorList>
            <consortium name="WormBaseParasite"/>
        </authorList>
    </citation>
    <scope>IDENTIFICATION</scope>
</reference>
<evidence type="ECO:0000313" key="1">
    <source>
        <dbReference type="EMBL" id="VDP77012.1"/>
    </source>
</evidence>
<dbReference type="Proteomes" id="UP000272942">
    <property type="component" value="Unassembled WGS sequence"/>
</dbReference>
<evidence type="ECO:0000313" key="3">
    <source>
        <dbReference type="WBParaSite" id="ECPE_0000596801-mRNA-1"/>
    </source>
</evidence>
<dbReference type="AlphaFoldDB" id="A0A183AG70"/>
<evidence type="ECO:0000313" key="2">
    <source>
        <dbReference type="Proteomes" id="UP000272942"/>
    </source>
</evidence>
<reference evidence="1 2" key="2">
    <citation type="submission" date="2018-11" db="EMBL/GenBank/DDBJ databases">
        <authorList>
            <consortium name="Pathogen Informatics"/>
        </authorList>
    </citation>
    <scope>NUCLEOTIDE SEQUENCE [LARGE SCALE GENOMIC DNA]</scope>
    <source>
        <strain evidence="1 2">Egypt</strain>
    </source>
</reference>
<gene>
    <name evidence="1" type="ORF">ECPE_LOCUS5955</name>
</gene>
<name>A0A183AG70_9TREM</name>
<dbReference type="EMBL" id="UZAN01042878">
    <property type="protein sequence ID" value="VDP77012.1"/>
    <property type="molecule type" value="Genomic_DNA"/>
</dbReference>
<proteinExistence type="predicted"/>
<sequence length="72" mass="8479">MGPPWFDRELISMLRRRNRAWKHYCTLNAGYDEYGLIRNQCSAAKVTKRRAFEERLAAEAICVLEKENQDST</sequence>